<evidence type="ECO:0000313" key="2">
    <source>
        <dbReference type="Proteomes" id="UP000545037"/>
    </source>
</evidence>
<protein>
    <recommendedName>
        <fullName evidence="3">Lipoprotein</fullName>
    </recommendedName>
</protein>
<dbReference type="Proteomes" id="UP000545037">
    <property type="component" value="Unassembled WGS sequence"/>
</dbReference>
<accession>A0A7W9CKK4</accession>
<gene>
    <name evidence="1" type="ORF">GGR13_003034</name>
</gene>
<sequence>MKRLVLIAALAATACAPRPAPEPVVRTVTVNVPVPVPCDVSVDRNDVDIRPLIQAAGDHLNRVEIVLDALAYTLAQRDAERAALDTCRRANHPPD</sequence>
<reference evidence="1 2" key="1">
    <citation type="submission" date="2020-08" db="EMBL/GenBank/DDBJ databases">
        <title>Genomic Encyclopedia of Type Strains, Phase IV (KMG-IV): sequencing the most valuable type-strain genomes for metagenomic binning, comparative biology and taxonomic classification.</title>
        <authorList>
            <person name="Goeker M."/>
        </authorList>
    </citation>
    <scope>NUCLEOTIDE SEQUENCE [LARGE SCALE GENOMIC DNA]</scope>
    <source>
        <strain evidence="1 2">DSM 4737</strain>
    </source>
</reference>
<evidence type="ECO:0000313" key="1">
    <source>
        <dbReference type="EMBL" id="MBB5747413.1"/>
    </source>
</evidence>
<name>A0A7W9CKK4_9CAUL</name>
<dbReference type="RefSeq" id="WP_183214387.1">
    <property type="nucleotide sequence ID" value="NZ_JACHOR010000005.1"/>
</dbReference>
<evidence type="ECO:0008006" key="3">
    <source>
        <dbReference type="Google" id="ProtNLM"/>
    </source>
</evidence>
<organism evidence="1 2">
    <name type="scientific">Brevundimonas variabilis</name>
    <dbReference type="NCBI Taxonomy" id="74312"/>
    <lineage>
        <taxon>Bacteria</taxon>
        <taxon>Pseudomonadati</taxon>
        <taxon>Pseudomonadota</taxon>
        <taxon>Alphaproteobacteria</taxon>
        <taxon>Caulobacterales</taxon>
        <taxon>Caulobacteraceae</taxon>
        <taxon>Brevundimonas</taxon>
    </lineage>
</organism>
<dbReference type="EMBL" id="JACHOR010000005">
    <property type="protein sequence ID" value="MBB5747413.1"/>
    <property type="molecule type" value="Genomic_DNA"/>
</dbReference>
<comment type="caution">
    <text evidence="1">The sequence shown here is derived from an EMBL/GenBank/DDBJ whole genome shotgun (WGS) entry which is preliminary data.</text>
</comment>
<keyword evidence="2" id="KW-1185">Reference proteome</keyword>
<dbReference type="PROSITE" id="PS51257">
    <property type="entry name" value="PROKAR_LIPOPROTEIN"/>
    <property type="match status" value="1"/>
</dbReference>
<proteinExistence type="predicted"/>
<dbReference type="AlphaFoldDB" id="A0A7W9CKK4"/>